<accession>A0A7G5C5F8</accession>
<name>A0A7G5C5F8_9BACL</name>
<dbReference type="KEGG" id="cchl:FPL14_27200"/>
<evidence type="ECO:0000313" key="3">
    <source>
        <dbReference type="Proteomes" id="UP000515679"/>
    </source>
</evidence>
<feature type="coiled-coil region" evidence="1">
    <location>
        <begin position="57"/>
        <end position="84"/>
    </location>
</feature>
<gene>
    <name evidence="2" type="ORF">FPL14_27200</name>
</gene>
<protein>
    <submittedName>
        <fullName evidence="2">Uncharacterized protein</fullName>
    </submittedName>
</protein>
<evidence type="ECO:0000256" key="1">
    <source>
        <dbReference type="SAM" id="Coils"/>
    </source>
</evidence>
<dbReference type="RefSeq" id="WP_182300677.1">
    <property type="nucleotide sequence ID" value="NZ_CP041969.1"/>
</dbReference>
<keyword evidence="1" id="KW-0175">Coiled coil</keyword>
<dbReference type="Proteomes" id="UP000515679">
    <property type="component" value="Chromosome"/>
</dbReference>
<dbReference type="AlphaFoldDB" id="A0A7G5C5F8"/>
<organism evidence="2 3">
    <name type="scientific">Cohnella cholangitidis</name>
    <dbReference type="NCBI Taxonomy" id="2598458"/>
    <lineage>
        <taxon>Bacteria</taxon>
        <taxon>Bacillati</taxon>
        <taxon>Bacillota</taxon>
        <taxon>Bacilli</taxon>
        <taxon>Bacillales</taxon>
        <taxon>Paenibacillaceae</taxon>
        <taxon>Cohnella</taxon>
    </lineage>
</organism>
<dbReference type="EMBL" id="CP041969">
    <property type="protein sequence ID" value="QMV44442.1"/>
    <property type="molecule type" value="Genomic_DNA"/>
</dbReference>
<proteinExistence type="predicted"/>
<reference evidence="2 3" key="1">
    <citation type="submission" date="2019-07" db="EMBL/GenBank/DDBJ databases">
        <authorList>
            <person name="Kim J.K."/>
            <person name="Cheong H.-M."/>
            <person name="Choi Y."/>
            <person name="Hwang K.J."/>
            <person name="Lee S."/>
            <person name="Choi C."/>
        </authorList>
    </citation>
    <scope>NUCLEOTIDE SEQUENCE [LARGE SCALE GENOMIC DNA]</scope>
    <source>
        <strain evidence="2 3">KS 22</strain>
    </source>
</reference>
<evidence type="ECO:0000313" key="2">
    <source>
        <dbReference type="EMBL" id="QMV44442.1"/>
    </source>
</evidence>
<keyword evidence="3" id="KW-1185">Reference proteome</keyword>
<sequence>MTTTSIKPAATRDLDADLGNIEAFKGQFSAGGEQALEAVVSFACASLIAWPYAIRRAKEAERENDRLLNELNMLQEQFNQHQRSVHPSGCYD</sequence>